<dbReference type="InterPro" id="IPR004046">
    <property type="entry name" value="GST_C"/>
</dbReference>
<dbReference type="InterPro" id="IPR002035">
    <property type="entry name" value="VWF_A"/>
</dbReference>
<evidence type="ECO:0000256" key="3">
    <source>
        <dbReference type="ARBA" id="ARBA00024194"/>
    </source>
</evidence>
<dbReference type="Gene3D" id="3.40.50.410">
    <property type="entry name" value="von Willebrand factor, type A domain"/>
    <property type="match status" value="1"/>
</dbReference>
<dbReference type="Gene3D" id="1.20.1050.10">
    <property type="match status" value="1"/>
</dbReference>
<dbReference type="InterPro" id="IPR010987">
    <property type="entry name" value="Glutathione-S-Trfase_C-like"/>
</dbReference>
<dbReference type="Gene3D" id="3.40.30.10">
    <property type="entry name" value="Glutaredoxin"/>
    <property type="match status" value="1"/>
</dbReference>
<dbReference type="Pfam" id="PF13409">
    <property type="entry name" value="GST_N_2"/>
    <property type="match status" value="1"/>
</dbReference>
<dbReference type="PANTHER" id="PTHR44420:SF2">
    <property type="entry name" value="GLUTATHIONE S-TRANSFERASE DHAR2-RELATED"/>
    <property type="match status" value="1"/>
</dbReference>
<evidence type="ECO:0000259" key="7">
    <source>
        <dbReference type="PROSITE" id="PS50405"/>
    </source>
</evidence>
<protein>
    <recommendedName>
        <fullName evidence="1">glutathione transferase</fullName>
        <ecNumber evidence="1">2.5.1.18</ecNumber>
    </recommendedName>
</protein>
<dbReference type="Pfam" id="PF14497">
    <property type="entry name" value="GST_C_3"/>
    <property type="match status" value="1"/>
</dbReference>
<evidence type="ECO:0000313" key="9">
    <source>
        <dbReference type="Proteomes" id="UP001151760"/>
    </source>
</evidence>
<dbReference type="Pfam" id="PF13519">
    <property type="entry name" value="VWA_2"/>
    <property type="match status" value="1"/>
</dbReference>
<organism evidence="8 9">
    <name type="scientific">Tanacetum coccineum</name>
    <dbReference type="NCBI Taxonomy" id="301880"/>
    <lineage>
        <taxon>Eukaryota</taxon>
        <taxon>Viridiplantae</taxon>
        <taxon>Streptophyta</taxon>
        <taxon>Embryophyta</taxon>
        <taxon>Tracheophyta</taxon>
        <taxon>Spermatophyta</taxon>
        <taxon>Magnoliopsida</taxon>
        <taxon>eudicotyledons</taxon>
        <taxon>Gunneridae</taxon>
        <taxon>Pentapetalae</taxon>
        <taxon>asterids</taxon>
        <taxon>campanulids</taxon>
        <taxon>Asterales</taxon>
        <taxon>Asteraceae</taxon>
        <taxon>Asteroideae</taxon>
        <taxon>Anthemideae</taxon>
        <taxon>Anthemidinae</taxon>
        <taxon>Tanacetum</taxon>
    </lineage>
</organism>
<sequence length="761" mass="85321">MCSSTKEAAEAIMICLDNSYWMESTKSPMFKEQADAIENYCNIKLKSHSLVGLCAMAEAAPHFLIFPTQDIEIIMAAVNGIPIGGRLRFEHAVSNAHNGLLADLYEPMQKRIVFFVGCSLFFLMDHVREIGRIFKDLNLACDVITFGDPYYQKSKLFKCLIESANNKGNCNICVVPPESSISEALCSSQIIIPPPAGGGISSPPPSSISAAIDIYVKAPSDRADVNTDCPFCQRVLLTLREKKLVYNTTFIYLENKPEWFAETWTLPLIRFDDGTWASNSDIIVEMIEKKRPDIPLVTPQHFAYLGLKILPKLLAYLKNNNNDTRQDLLFELMELEKHLSDNEGPYVNGKDVTAVDLSLAPKLYHLVEACEHFYGWNILKKFPKVLDYNKSLKNLESFENTKPTTKNVNEGWHQKILSPATCRWGKVCHRGTNCLTEKRVGPTSSLGIVSLTRIPQRPFPSDISMGIGFPSDMSLGKAPKCCWGKPRLSRRRQDFPDGVPLESRRGQKESPEPGLELSSIFMPKFDLKELGEGKKILGMEIIRDQSRKILRVSQSGYVSKILNNFRIDNGKSVQMSLGGHFKLLLKDCPVRDSDVERMSKVPYANPVGCLMYLMVCMMPDIAYTVSVVSRYLANLGKNHWEAVKWILKYLRGTTNVGLVYGTYHGNHVDVTGYVDSDYAKDPDKGRSITGYTFLVQGCVVSWKVTLQHVVALSTTETEYMAFTKAVKEAIWLRGLLEELGVELSTVAVNCDNQGAIHLSRN</sequence>
<comment type="similarity">
    <text evidence="3">Belongs to the GST superfamily. DHAR family.</text>
</comment>
<dbReference type="InterPro" id="IPR036249">
    <property type="entry name" value="Thioredoxin-like_sf"/>
</dbReference>
<dbReference type="InterPro" id="IPR044627">
    <property type="entry name" value="DHAR1/2/3/4"/>
</dbReference>
<dbReference type="SUPFAM" id="SSF53300">
    <property type="entry name" value="vWA-like"/>
    <property type="match status" value="1"/>
</dbReference>
<feature type="domain" description="GST C-terminal" evidence="7">
    <location>
        <begin position="273"/>
        <end position="417"/>
    </location>
</feature>
<comment type="catalytic activity">
    <reaction evidence="4">
        <text>RX + glutathione = an S-substituted glutathione + a halide anion + H(+)</text>
        <dbReference type="Rhea" id="RHEA:16437"/>
        <dbReference type="ChEBI" id="CHEBI:15378"/>
        <dbReference type="ChEBI" id="CHEBI:16042"/>
        <dbReference type="ChEBI" id="CHEBI:17792"/>
        <dbReference type="ChEBI" id="CHEBI:57925"/>
        <dbReference type="ChEBI" id="CHEBI:90779"/>
        <dbReference type="EC" id="2.5.1.18"/>
    </reaction>
</comment>
<evidence type="ECO:0000256" key="5">
    <source>
        <dbReference type="ARBA" id="ARBA00049544"/>
    </source>
</evidence>
<evidence type="ECO:0000313" key="8">
    <source>
        <dbReference type="EMBL" id="GJS85914.1"/>
    </source>
</evidence>
<comment type="catalytic activity">
    <reaction evidence="5">
        <text>L-dehydroascorbate + 2 glutathione = glutathione disulfide + L-ascorbate</text>
        <dbReference type="Rhea" id="RHEA:24424"/>
        <dbReference type="ChEBI" id="CHEBI:38290"/>
        <dbReference type="ChEBI" id="CHEBI:57925"/>
        <dbReference type="ChEBI" id="CHEBI:58297"/>
        <dbReference type="ChEBI" id="CHEBI:58539"/>
        <dbReference type="EC" id="1.8.5.1"/>
    </reaction>
</comment>
<accession>A0ABQ4Z6W1</accession>
<reference evidence="8" key="1">
    <citation type="journal article" date="2022" name="Int. J. Mol. Sci.">
        <title>Draft Genome of Tanacetum Coccineum: Genomic Comparison of Closely Related Tanacetum-Family Plants.</title>
        <authorList>
            <person name="Yamashiro T."/>
            <person name="Shiraishi A."/>
            <person name="Nakayama K."/>
            <person name="Satake H."/>
        </authorList>
    </citation>
    <scope>NUCLEOTIDE SEQUENCE</scope>
</reference>
<dbReference type="CDD" id="cd09272">
    <property type="entry name" value="RNase_HI_RT_Ty1"/>
    <property type="match status" value="1"/>
</dbReference>
<dbReference type="EMBL" id="BQNB010011085">
    <property type="protein sequence ID" value="GJS85914.1"/>
    <property type="molecule type" value="Genomic_DNA"/>
</dbReference>
<dbReference type="PANTHER" id="PTHR44420">
    <property type="entry name" value="GLUTATHIONE S-TRANSFERASE DHAR2-RELATED"/>
    <property type="match status" value="1"/>
</dbReference>
<dbReference type="SUPFAM" id="SSF52833">
    <property type="entry name" value="Thioredoxin-like"/>
    <property type="match status" value="1"/>
</dbReference>
<dbReference type="SUPFAM" id="SSF47616">
    <property type="entry name" value="GST C-terminal domain-like"/>
    <property type="match status" value="1"/>
</dbReference>
<evidence type="ECO:0000256" key="6">
    <source>
        <dbReference type="SAM" id="MobiDB-lite"/>
    </source>
</evidence>
<comment type="caution">
    <text evidence="8">The sequence shown here is derived from an EMBL/GenBank/DDBJ whole genome shotgun (WGS) entry which is preliminary data.</text>
</comment>
<keyword evidence="2" id="KW-0808">Transferase</keyword>
<dbReference type="InterPro" id="IPR036465">
    <property type="entry name" value="vWFA_dom_sf"/>
</dbReference>
<dbReference type="Proteomes" id="UP001151760">
    <property type="component" value="Unassembled WGS sequence"/>
</dbReference>
<dbReference type="InterPro" id="IPR004045">
    <property type="entry name" value="Glutathione_S-Trfase_N"/>
</dbReference>
<dbReference type="EC" id="2.5.1.18" evidence="1"/>
<dbReference type="PROSITE" id="PS50405">
    <property type="entry name" value="GST_CTER"/>
    <property type="match status" value="1"/>
</dbReference>
<evidence type="ECO:0000256" key="4">
    <source>
        <dbReference type="ARBA" id="ARBA00047960"/>
    </source>
</evidence>
<gene>
    <name evidence="8" type="ORF">Tco_0752455</name>
</gene>
<evidence type="ECO:0000256" key="2">
    <source>
        <dbReference type="ARBA" id="ARBA00022679"/>
    </source>
</evidence>
<feature type="region of interest" description="Disordered" evidence="6">
    <location>
        <begin position="484"/>
        <end position="514"/>
    </location>
</feature>
<dbReference type="InterPro" id="IPR036282">
    <property type="entry name" value="Glutathione-S-Trfase_C_sf"/>
</dbReference>
<feature type="compositionally biased region" description="Basic and acidic residues" evidence="6">
    <location>
        <begin position="502"/>
        <end position="511"/>
    </location>
</feature>
<reference evidence="8" key="2">
    <citation type="submission" date="2022-01" db="EMBL/GenBank/DDBJ databases">
        <authorList>
            <person name="Yamashiro T."/>
            <person name="Shiraishi A."/>
            <person name="Satake H."/>
            <person name="Nakayama K."/>
        </authorList>
    </citation>
    <scope>NUCLEOTIDE SEQUENCE</scope>
</reference>
<name>A0ABQ4Z6W1_9ASTR</name>
<proteinExistence type="inferred from homology"/>
<evidence type="ECO:0000256" key="1">
    <source>
        <dbReference type="ARBA" id="ARBA00012452"/>
    </source>
</evidence>
<keyword evidence="9" id="KW-1185">Reference proteome</keyword>